<keyword evidence="6 7" id="KW-0472">Membrane</keyword>
<evidence type="ECO:0000313" key="8">
    <source>
        <dbReference type="EMBL" id="SUZ56590.1"/>
    </source>
</evidence>
<dbReference type="HAMAP" id="MF_00154">
    <property type="entry name" value="CyoE_CtaB"/>
    <property type="match status" value="1"/>
</dbReference>
<dbReference type="GO" id="GO:0016020">
    <property type="term" value="C:membrane"/>
    <property type="evidence" value="ECO:0007669"/>
    <property type="project" value="UniProtKB-SubCell"/>
</dbReference>
<sequence length="289" mass="32456">MIKKIFKVIELFKARISLTIALCGISGVLVMPEPHLGYFDFTILIISLFLSSASVSAYNQYYERDIDLMMRRTRERPFATGFFKPNLLWPIFFLSILIFSILLAVKFLNFYSAFYIFLGAFFYCVVYTILLKRRNISNIVVGGLAGSFAVLAGAAAVNPNLSGSSIILAVVLFLWTPPHFWSLAIAIKEDYKKAGIPMLPNLISLKKSSWIILSHTVLLVIISFLPFFFNMGILYLIGAIAGGAYFIWRSILLVSNTNKRNAMANFFASFVQLGLLLVVCIVEGVINYF</sequence>
<dbReference type="InterPro" id="IPR044878">
    <property type="entry name" value="UbiA_sf"/>
</dbReference>
<dbReference type="Pfam" id="PF01040">
    <property type="entry name" value="UbiA"/>
    <property type="match status" value="1"/>
</dbReference>
<feature type="transmembrane region" description="Helical" evidence="7">
    <location>
        <begin position="38"/>
        <end position="61"/>
    </location>
</feature>
<feature type="transmembrane region" description="Helical" evidence="7">
    <location>
        <begin position="163"/>
        <end position="187"/>
    </location>
</feature>
<dbReference type="EMBL" id="UINC01000511">
    <property type="protein sequence ID" value="SUZ56590.1"/>
    <property type="molecule type" value="Genomic_DNA"/>
</dbReference>
<proteinExistence type="inferred from homology"/>
<protein>
    <recommendedName>
        <fullName evidence="9">Heme O synthase</fullName>
    </recommendedName>
</protein>
<feature type="transmembrane region" description="Helical" evidence="7">
    <location>
        <begin position="12"/>
        <end position="32"/>
    </location>
</feature>
<dbReference type="PANTHER" id="PTHR43448">
    <property type="entry name" value="PROTOHEME IX FARNESYLTRANSFERASE, MITOCHONDRIAL"/>
    <property type="match status" value="1"/>
</dbReference>
<evidence type="ECO:0000256" key="4">
    <source>
        <dbReference type="ARBA" id="ARBA00022989"/>
    </source>
</evidence>
<evidence type="ECO:0000256" key="5">
    <source>
        <dbReference type="ARBA" id="ARBA00023133"/>
    </source>
</evidence>
<dbReference type="GO" id="GO:0008495">
    <property type="term" value="F:protoheme IX farnesyltransferase activity"/>
    <property type="evidence" value="ECO:0007669"/>
    <property type="project" value="InterPro"/>
</dbReference>
<gene>
    <name evidence="8" type="ORF">METZ01_LOCUS9444</name>
</gene>
<evidence type="ECO:0008006" key="9">
    <source>
        <dbReference type="Google" id="ProtNLM"/>
    </source>
</evidence>
<evidence type="ECO:0000256" key="7">
    <source>
        <dbReference type="SAM" id="Phobius"/>
    </source>
</evidence>
<dbReference type="PROSITE" id="PS00943">
    <property type="entry name" value="UBIA"/>
    <property type="match status" value="1"/>
</dbReference>
<feature type="transmembrane region" description="Helical" evidence="7">
    <location>
        <begin position="233"/>
        <end position="254"/>
    </location>
</feature>
<dbReference type="CDD" id="cd13957">
    <property type="entry name" value="PT_UbiA_Cox10"/>
    <property type="match status" value="1"/>
</dbReference>
<feature type="transmembrane region" description="Helical" evidence="7">
    <location>
        <begin position="208"/>
        <end position="227"/>
    </location>
</feature>
<reference evidence="8" key="1">
    <citation type="submission" date="2018-05" db="EMBL/GenBank/DDBJ databases">
        <authorList>
            <person name="Lanie J.A."/>
            <person name="Ng W.-L."/>
            <person name="Kazmierczak K.M."/>
            <person name="Andrzejewski T.M."/>
            <person name="Davidsen T.M."/>
            <person name="Wayne K.J."/>
            <person name="Tettelin H."/>
            <person name="Glass J.I."/>
            <person name="Rusch D."/>
            <person name="Podicherti R."/>
            <person name="Tsui H.-C.T."/>
            <person name="Winkler M.E."/>
        </authorList>
    </citation>
    <scope>NUCLEOTIDE SEQUENCE</scope>
</reference>
<feature type="transmembrane region" description="Helical" evidence="7">
    <location>
        <begin position="110"/>
        <end position="131"/>
    </location>
</feature>
<dbReference type="PANTHER" id="PTHR43448:SF2">
    <property type="entry name" value="PROTOHEME IX FARNESYLTRANSFERASE, MITOCHONDRIAL"/>
    <property type="match status" value="1"/>
</dbReference>
<evidence type="ECO:0000256" key="1">
    <source>
        <dbReference type="ARBA" id="ARBA00004141"/>
    </source>
</evidence>
<dbReference type="Gene3D" id="1.20.120.1780">
    <property type="entry name" value="UbiA prenyltransferase"/>
    <property type="match status" value="1"/>
</dbReference>
<dbReference type="AlphaFoldDB" id="A0A381NPY4"/>
<dbReference type="GO" id="GO:0006783">
    <property type="term" value="P:heme biosynthetic process"/>
    <property type="evidence" value="ECO:0007669"/>
    <property type="project" value="UniProtKB-KW"/>
</dbReference>
<evidence type="ECO:0000256" key="6">
    <source>
        <dbReference type="ARBA" id="ARBA00023136"/>
    </source>
</evidence>
<name>A0A381NPY4_9ZZZZ</name>
<dbReference type="NCBIfam" id="TIGR01473">
    <property type="entry name" value="cyoE_ctaB"/>
    <property type="match status" value="1"/>
</dbReference>
<feature type="transmembrane region" description="Helical" evidence="7">
    <location>
        <begin position="82"/>
        <end position="104"/>
    </location>
</feature>
<dbReference type="InterPro" id="IPR006369">
    <property type="entry name" value="Protohaem_IX_farnesylTrfase"/>
</dbReference>
<feature type="transmembrane region" description="Helical" evidence="7">
    <location>
        <begin position="266"/>
        <end position="286"/>
    </location>
</feature>
<feature type="transmembrane region" description="Helical" evidence="7">
    <location>
        <begin position="138"/>
        <end position="157"/>
    </location>
</feature>
<keyword evidence="2" id="KW-0808">Transferase</keyword>
<keyword evidence="4 7" id="KW-1133">Transmembrane helix</keyword>
<evidence type="ECO:0000256" key="2">
    <source>
        <dbReference type="ARBA" id="ARBA00022679"/>
    </source>
</evidence>
<keyword evidence="5" id="KW-0350">Heme biosynthesis</keyword>
<dbReference type="InterPro" id="IPR030470">
    <property type="entry name" value="UbiA_prenylTrfase_CS"/>
</dbReference>
<comment type="subcellular location">
    <subcellularLocation>
        <location evidence="1">Membrane</location>
        <topology evidence="1">Multi-pass membrane protein</topology>
    </subcellularLocation>
</comment>
<dbReference type="Gene3D" id="1.10.357.140">
    <property type="entry name" value="UbiA prenyltransferase"/>
    <property type="match status" value="1"/>
</dbReference>
<dbReference type="InterPro" id="IPR000537">
    <property type="entry name" value="UbiA_prenyltransferase"/>
</dbReference>
<organism evidence="8">
    <name type="scientific">marine metagenome</name>
    <dbReference type="NCBI Taxonomy" id="408172"/>
    <lineage>
        <taxon>unclassified sequences</taxon>
        <taxon>metagenomes</taxon>
        <taxon>ecological metagenomes</taxon>
    </lineage>
</organism>
<keyword evidence="3 7" id="KW-0812">Transmembrane</keyword>
<accession>A0A381NPY4</accession>
<evidence type="ECO:0000256" key="3">
    <source>
        <dbReference type="ARBA" id="ARBA00022692"/>
    </source>
</evidence>